<evidence type="ECO:0000256" key="1">
    <source>
        <dbReference type="ARBA" id="ARBA00004141"/>
    </source>
</evidence>
<feature type="domain" description="RCK C-terminal" evidence="8">
    <location>
        <begin position="206"/>
        <end position="290"/>
    </location>
</feature>
<sequence length="607" mass="66997">MTIEIILVFSILLITIVLFAFEVFPVDKIALFIIVSLAICGLVNPEEAISGFSNTATITVLALMIVAIGMEDTGVISTLARFLKKLHILPFIILLPVFMFITAGISAFISTTAVVIVFIKIISEISKRFNLPESKLLMPISFAGILGGSCTLMGTSTNLIVNSVALNLGAERFSFFEFSLYGIVFLAVSIVVITIASRWLPGEKKETIEDEYKIENYVTSVVVTENSSLIGKKIEDTFLFNNEDISLLKISRNSQTNNAPGRYITLKKSDKLLLLCNLDNLMRLNEFEGLDIRERLNVGETVYKLEDVEEEEKDNPENLGFAELLILPGSALIGKSLKEIRRQSIQNATPIAIRKRKNIRNTKERLIRKDIGQIALKPGDRLLVEIPKQDIPRLELLENVAILQEHEIPAEKDNLKKGIAFGILLLIIGLAASGVLTILISSLLGVSLLLLSNCIKLTDVYHRVNWQVVFLLAGMIPLGVAMHNTGADQWISDQLLMVLSGKSNVIIIGLIFLITMVMSGVISNNATAIIMTPIAISVAVGLELPFKPFILAVLFGANFSFFTPMGYQTNTLIYGMGFYKFRHFLIIGGILSLILWILGTFMLSSLL</sequence>
<evidence type="ECO:0000313" key="10">
    <source>
        <dbReference type="Proteomes" id="UP000261082"/>
    </source>
</evidence>
<evidence type="ECO:0000259" key="8">
    <source>
        <dbReference type="PROSITE" id="PS51202"/>
    </source>
</evidence>
<evidence type="ECO:0000256" key="7">
    <source>
        <dbReference type="SAM" id="Phobius"/>
    </source>
</evidence>
<feature type="transmembrane region" description="Helical" evidence="7">
    <location>
        <begin position="495"/>
        <end position="516"/>
    </location>
</feature>
<comment type="caution">
    <text evidence="9">The sequence shown here is derived from an EMBL/GenBank/DDBJ whole genome shotgun (WGS) entry which is preliminary data.</text>
</comment>
<feature type="transmembrane region" description="Helical" evidence="7">
    <location>
        <begin position="5"/>
        <end position="23"/>
    </location>
</feature>
<feature type="transmembrane region" description="Helical" evidence="7">
    <location>
        <begin position="419"/>
        <end position="444"/>
    </location>
</feature>
<dbReference type="Gene3D" id="3.30.70.1450">
    <property type="entry name" value="Regulator of K+ conductance, C-terminal domain"/>
    <property type="match status" value="2"/>
</dbReference>
<evidence type="ECO:0000256" key="3">
    <source>
        <dbReference type="ARBA" id="ARBA00022692"/>
    </source>
</evidence>
<accession>A0A3E1Q7I3</accession>
<evidence type="ECO:0000256" key="2">
    <source>
        <dbReference type="ARBA" id="ARBA00022448"/>
    </source>
</evidence>
<feature type="transmembrane region" description="Helical" evidence="7">
    <location>
        <begin position="90"/>
        <end position="119"/>
    </location>
</feature>
<dbReference type="InterPro" id="IPR006037">
    <property type="entry name" value="RCK_C"/>
</dbReference>
<dbReference type="InterPro" id="IPR051679">
    <property type="entry name" value="DASS-Related_Transporters"/>
</dbReference>
<keyword evidence="5 7" id="KW-1133">Transmembrane helix</keyword>
<comment type="subcellular location">
    <subcellularLocation>
        <location evidence="1">Membrane</location>
        <topology evidence="1">Multi-pass membrane protein</topology>
    </subcellularLocation>
</comment>
<dbReference type="Pfam" id="PF02080">
    <property type="entry name" value="TrkA_C"/>
    <property type="match status" value="2"/>
</dbReference>
<evidence type="ECO:0000256" key="4">
    <source>
        <dbReference type="ARBA" id="ARBA00022737"/>
    </source>
</evidence>
<protein>
    <submittedName>
        <fullName evidence="9">SLC13 family permease</fullName>
    </submittedName>
</protein>
<dbReference type="AlphaFoldDB" id="A0A3E1Q7I3"/>
<dbReference type="OrthoDB" id="9765532at2"/>
<keyword evidence="10" id="KW-1185">Reference proteome</keyword>
<name>A0A3E1Q7I3_9FLAO</name>
<dbReference type="InterPro" id="IPR036721">
    <property type="entry name" value="RCK_C_sf"/>
</dbReference>
<feature type="transmembrane region" description="Helical" evidence="7">
    <location>
        <begin position="140"/>
        <end position="161"/>
    </location>
</feature>
<gene>
    <name evidence="9" type="ORF">DZ858_12690</name>
</gene>
<feature type="transmembrane region" description="Helical" evidence="7">
    <location>
        <begin position="52"/>
        <end position="70"/>
    </location>
</feature>
<feature type="transmembrane region" description="Helical" evidence="7">
    <location>
        <begin position="522"/>
        <end position="542"/>
    </location>
</feature>
<dbReference type="PANTHER" id="PTHR43652">
    <property type="entry name" value="BASIC AMINO ACID ANTIPORTER YFCC-RELATED"/>
    <property type="match status" value="1"/>
</dbReference>
<organism evidence="9 10">
    <name type="scientific">Marixanthomonas ophiurae</name>
    <dbReference type="NCBI Taxonomy" id="387659"/>
    <lineage>
        <taxon>Bacteria</taxon>
        <taxon>Pseudomonadati</taxon>
        <taxon>Bacteroidota</taxon>
        <taxon>Flavobacteriia</taxon>
        <taxon>Flavobacteriales</taxon>
        <taxon>Flavobacteriaceae</taxon>
        <taxon>Marixanthomonas</taxon>
    </lineage>
</organism>
<proteinExistence type="predicted"/>
<dbReference type="GO" id="GO:0006813">
    <property type="term" value="P:potassium ion transport"/>
    <property type="evidence" value="ECO:0007669"/>
    <property type="project" value="InterPro"/>
</dbReference>
<keyword evidence="6 7" id="KW-0472">Membrane</keyword>
<feature type="transmembrane region" description="Helical" evidence="7">
    <location>
        <begin position="464"/>
        <end position="483"/>
    </location>
</feature>
<dbReference type="EMBL" id="QVID01000002">
    <property type="protein sequence ID" value="RFN58089.1"/>
    <property type="molecule type" value="Genomic_DNA"/>
</dbReference>
<evidence type="ECO:0000256" key="6">
    <source>
        <dbReference type="ARBA" id="ARBA00023136"/>
    </source>
</evidence>
<dbReference type="PROSITE" id="PS51202">
    <property type="entry name" value="RCK_C"/>
    <property type="match status" value="2"/>
</dbReference>
<dbReference type="SUPFAM" id="SSF116726">
    <property type="entry name" value="TrkA C-terminal domain-like"/>
    <property type="match status" value="2"/>
</dbReference>
<dbReference type="RefSeq" id="WP_117160039.1">
    <property type="nucleotide sequence ID" value="NZ_QVID01000002.1"/>
</dbReference>
<evidence type="ECO:0000313" key="9">
    <source>
        <dbReference type="EMBL" id="RFN58089.1"/>
    </source>
</evidence>
<dbReference type="GO" id="GO:0005886">
    <property type="term" value="C:plasma membrane"/>
    <property type="evidence" value="ECO:0007669"/>
    <property type="project" value="TreeGrafter"/>
</dbReference>
<dbReference type="Pfam" id="PF03600">
    <property type="entry name" value="CitMHS"/>
    <property type="match status" value="1"/>
</dbReference>
<feature type="transmembrane region" description="Helical" evidence="7">
    <location>
        <begin position="29"/>
        <end position="45"/>
    </location>
</feature>
<feature type="transmembrane region" description="Helical" evidence="7">
    <location>
        <begin position="173"/>
        <end position="196"/>
    </location>
</feature>
<reference evidence="9 10" key="1">
    <citation type="journal article" date="2007" name="Int. J. Syst. Evol. Microbiol.">
        <title>Marixanthomonas ophiurae gen. nov., sp. nov., a marine bacterium of the family Flavobacteriaceae isolated from a deep-sea brittle star.</title>
        <authorList>
            <person name="Romanenko L.A."/>
            <person name="Uchino M."/>
            <person name="Frolova G.M."/>
            <person name="Mikhailov V.V."/>
        </authorList>
    </citation>
    <scope>NUCLEOTIDE SEQUENCE [LARGE SCALE GENOMIC DNA]</scope>
    <source>
        <strain evidence="9 10">KMM 3046</strain>
    </source>
</reference>
<dbReference type="Proteomes" id="UP000261082">
    <property type="component" value="Unassembled WGS sequence"/>
</dbReference>
<dbReference type="PANTHER" id="PTHR43652:SF2">
    <property type="entry name" value="BASIC AMINO ACID ANTIPORTER YFCC-RELATED"/>
    <property type="match status" value="1"/>
</dbReference>
<feature type="domain" description="RCK C-terminal" evidence="8">
    <location>
        <begin position="306"/>
        <end position="400"/>
    </location>
</feature>
<keyword evidence="2" id="KW-0813">Transport</keyword>
<dbReference type="InterPro" id="IPR004680">
    <property type="entry name" value="Cit_transptr-like_dom"/>
</dbReference>
<keyword evidence="4" id="KW-0677">Repeat</keyword>
<evidence type="ECO:0000256" key="5">
    <source>
        <dbReference type="ARBA" id="ARBA00022989"/>
    </source>
</evidence>
<feature type="transmembrane region" description="Helical" evidence="7">
    <location>
        <begin position="581"/>
        <end position="603"/>
    </location>
</feature>
<keyword evidence="3 7" id="KW-0812">Transmembrane</keyword>
<feature type="transmembrane region" description="Helical" evidence="7">
    <location>
        <begin position="549"/>
        <end position="569"/>
    </location>
</feature>
<dbReference type="GO" id="GO:0008324">
    <property type="term" value="F:monoatomic cation transmembrane transporter activity"/>
    <property type="evidence" value="ECO:0007669"/>
    <property type="project" value="InterPro"/>
</dbReference>